<dbReference type="EC" id="3.4.16.4" evidence="4"/>
<evidence type="ECO:0000256" key="5">
    <source>
        <dbReference type="ARBA" id="ARBA00022645"/>
    </source>
</evidence>
<feature type="active site" description="Proton acceptor" evidence="13">
    <location>
        <position position="67"/>
    </location>
</feature>
<gene>
    <name evidence="18" type="ORF">H0267_05450</name>
</gene>
<dbReference type="Pfam" id="PF07943">
    <property type="entry name" value="PBP5_C"/>
    <property type="match status" value="1"/>
</dbReference>
<keyword evidence="7 16" id="KW-0732">Signal</keyword>
<evidence type="ECO:0000256" key="16">
    <source>
        <dbReference type="SAM" id="SignalP"/>
    </source>
</evidence>
<dbReference type="GO" id="GO:0009002">
    <property type="term" value="F:serine-type D-Ala-D-Ala carboxypeptidase activity"/>
    <property type="evidence" value="ECO:0007669"/>
    <property type="project" value="UniProtKB-EC"/>
</dbReference>
<comment type="similarity">
    <text evidence="3 15">Belongs to the peptidase S11 family.</text>
</comment>
<dbReference type="GO" id="GO:0008360">
    <property type="term" value="P:regulation of cell shape"/>
    <property type="evidence" value="ECO:0007669"/>
    <property type="project" value="UniProtKB-KW"/>
</dbReference>
<dbReference type="SUPFAM" id="SSF56601">
    <property type="entry name" value="beta-lactamase/transpeptidase-like"/>
    <property type="match status" value="1"/>
</dbReference>
<keyword evidence="8" id="KW-0378">Hydrolase</keyword>
<dbReference type="SUPFAM" id="SSF69189">
    <property type="entry name" value="Penicillin-binding protein associated domain"/>
    <property type="match status" value="1"/>
</dbReference>
<evidence type="ECO:0000256" key="13">
    <source>
        <dbReference type="PIRSR" id="PIRSR618044-1"/>
    </source>
</evidence>
<keyword evidence="19" id="KW-1185">Reference proteome</keyword>
<keyword evidence="9" id="KW-0133">Cell shape</keyword>
<evidence type="ECO:0000256" key="14">
    <source>
        <dbReference type="PIRSR" id="PIRSR618044-2"/>
    </source>
</evidence>
<evidence type="ECO:0000256" key="15">
    <source>
        <dbReference type="RuleBase" id="RU004016"/>
    </source>
</evidence>
<dbReference type="PRINTS" id="PR00725">
    <property type="entry name" value="DADACBPTASE1"/>
</dbReference>
<keyword evidence="5 18" id="KW-0121">Carboxypeptidase</keyword>
<evidence type="ECO:0000256" key="2">
    <source>
        <dbReference type="ARBA" id="ARBA00004752"/>
    </source>
</evidence>
<evidence type="ECO:0000313" key="18">
    <source>
        <dbReference type="EMBL" id="MBH0229657.1"/>
    </source>
</evidence>
<feature type="active site" evidence="13">
    <location>
        <position position="124"/>
    </location>
</feature>
<evidence type="ECO:0000256" key="11">
    <source>
        <dbReference type="ARBA" id="ARBA00023316"/>
    </source>
</evidence>
<comment type="caution">
    <text evidence="18">The sequence shown here is derived from an EMBL/GenBank/DDBJ whole genome shotgun (WGS) entry which is preliminary data.</text>
</comment>
<dbReference type="Gene3D" id="2.60.410.10">
    <property type="entry name" value="D-Ala-D-Ala carboxypeptidase, C-terminal domain"/>
    <property type="match status" value="1"/>
</dbReference>
<dbReference type="InterPro" id="IPR037167">
    <property type="entry name" value="Peptidase_S11_C_sf"/>
</dbReference>
<dbReference type="GO" id="GO:0071555">
    <property type="term" value="P:cell wall organization"/>
    <property type="evidence" value="ECO:0007669"/>
    <property type="project" value="UniProtKB-KW"/>
</dbReference>
<name>A0A931HU09_9BACI</name>
<comment type="catalytic activity">
    <reaction evidence="12">
        <text>Preferential cleavage: (Ac)2-L-Lys-D-Ala-|-D-Ala. Also transpeptidation of peptidyl-alanyl moieties that are N-acyl substituents of D-alanine.</text>
        <dbReference type="EC" id="3.4.16.4"/>
    </reaction>
</comment>
<evidence type="ECO:0000256" key="6">
    <source>
        <dbReference type="ARBA" id="ARBA00022670"/>
    </source>
</evidence>
<dbReference type="InterPro" id="IPR018044">
    <property type="entry name" value="Peptidase_S11"/>
</dbReference>
<keyword evidence="11" id="KW-0961">Cell wall biogenesis/degradation</keyword>
<comment type="pathway">
    <text evidence="2">Cell wall biogenesis; peptidoglycan biosynthesis.</text>
</comment>
<sequence>MKKTLSITLMMSMLFTLLVPFQTIAEKNTSGQLVESAKTAILMEKNSGMTLYEQDAHKKLPPASMTKVMTLLLIMEALDNKNISLEETVRVSEHAASMGGSQIFLEAGEEMTVKDLLKGVAVASGNDASVALAERIAGSEDAFVKKMNEKAQELGLKNTHFKNPTGLPADGHYSTAHDMAVMARELLLHEEITDYTKIYDDYLRKGKKDEFWLVNTNKLIKSYEGMDGLKTGFTKEAKYCLTATAKRGDMHMIAVIMGAETPKKRNADVTSLLNFGFGQYEGVKLYSKDDDLKTMELTRGEPGTLLLQPEKDVVVLKKKGQKTDEYKTRVKVVKQTDLPIREGAHMGWLIVEDPKGNPLTKVKLEASGSVEEADVLTLWERSWRNLTSYWKF</sequence>
<keyword evidence="6" id="KW-0645">Protease</keyword>
<evidence type="ECO:0000256" key="10">
    <source>
        <dbReference type="ARBA" id="ARBA00022984"/>
    </source>
</evidence>
<dbReference type="InterPro" id="IPR001967">
    <property type="entry name" value="Peptidase_S11_N"/>
</dbReference>
<evidence type="ECO:0000259" key="17">
    <source>
        <dbReference type="SMART" id="SM00936"/>
    </source>
</evidence>
<dbReference type="InterPro" id="IPR012907">
    <property type="entry name" value="Peptidase_S11_C"/>
</dbReference>
<dbReference type="Pfam" id="PF00768">
    <property type="entry name" value="Peptidase_S11"/>
    <property type="match status" value="1"/>
</dbReference>
<dbReference type="PANTHER" id="PTHR21581:SF6">
    <property type="entry name" value="TRAFFICKING PROTEIN PARTICLE COMPLEX SUBUNIT 12"/>
    <property type="match status" value="1"/>
</dbReference>
<protein>
    <recommendedName>
        <fullName evidence="4">serine-type D-Ala-D-Ala carboxypeptidase</fullName>
        <ecNumber evidence="4">3.4.16.4</ecNumber>
    </recommendedName>
</protein>
<evidence type="ECO:0000256" key="7">
    <source>
        <dbReference type="ARBA" id="ARBA00022729"/>
    </source>
</evidence>
<feature type="signal peptide" evidence="16">
    <location>
        <begin position="1"/>
        <end position="25"/>
    </location>
</feature>
<evidence type="ECO:0000256" key="9">
    <source>
        <dbReference type="ARBA" id="ARBA00022960"/>
    </source>
</evidence>
<dbReference type="AlphaFoldDB" id="A0A931HU09"/>
<evidence type="ECO:0000256" key="4">
    <source>
        <dbReference type="ARBA" id="ARBA00012448"/>
    </source>
</evidence>
<accession>A0A931HU09</accession>
<dbReference type="Proteomes" id="UP000614490">
    <property type="component" value="Unassembled WGS sequence"/>
</dbReference>
<comment type="function">
    <text evidence="1">Removes C-terminal D-alanyl residues from sugar-peptide cell wall precursors.</text>
</comment>
<dbReference type="Gene3D" id="3.40.710.10">
    <property type="entry name" value="DD-peptidase/beta-lactamase superfamily"/>
    <property type="match status" value="1"/>
</dbReference>
<organism evidence="18 19">
    <name type="scientific">Halobacillus yeomjeoni</name>
    <dbReference type="NCBI Taxonomy" id="311194"/>
    <lineage>
        <taxon>Bacteria</taxon>
        <taxon>Bacillati</taxon>
        <taxon>Bacillota</taxon>
        <taxon>Bacilli</taxon>
        <taxon>Bacillales</taxon>
        <taxon>Bacillaceae</taxon>
        <taxon>Halobacillus</taxon>
    </lineage>
</organism>
<evidence type="ECO:0000256" key="3">
    <source>
        <dbReference type="ARBA" id="ARBA00007164"/>
    </source>
</evidence>
<feature type="domain" description="Peptidase S11 D-Ala-D-Ala carboxypeptidase A C-terminal" evidence="17">
    <location>
        <begin position="280"/>
        <end position="372"/>
    </location>
</feature>
<feature type="binding site" evidence="14">
    <location>
        <position position="230"/>
    </location>
    <ligand>
        <name>substrate</name>
    </ligand>
</feature>
<evidence type="ECO:0000256" key="8">
    <source>
        <dbReference type="ARBA" id="ARBA00022801"/>
    </source>
</evidence>
<proteinExistence type="inferred from homology"/>
<dbReference type="GO" id="GO:0006508">
    <property type="term" value="P:proteolysis"/>
    <property type="evidence" value="ECO:0007669"/>
    <property type="project" value="UniProtKB-KW"/>
</dbReference>
<feature type="chain" id="PRO_5038635534" description="serine-type D-Ala-D-Ala carboxypeptidase" evidence="16">
    <location>
        <begin position="26"/>
        <end position="392"/>
    </location>
</feature>
<dbReference type="InterPro" id="IPR015956">
    <property type="entry name" value="Peniciliin-bd_prot_C_sf"/>
</dbReference>
<keyword evidence="10" id="KW-0573">Peptidoglycan synthesis</keyword>
<dbReference type="GO" id="GO:0009252">
    <property type="term" value="P:peptidoglycan biosynthetic process"/>
    <property type="evidence" value="ECO:0007669"/>
    <property type="project" value="UniProtKB-KW"/>
</dbReference>
<reference evidence="18 19" key="1">
    <citation type="journal article" date="2005" name="Int. J. Syst. Evol. Microbiol.">
        <title>Halobacillus yeomjeoni sp. nov., isolated from a marine solar saltern in Korea.</title>
        <authorList>
            <person name="Yoon J.H."/>
            <person name="Kang S.J."/>
            <person name="Lee C.H."/>
            <person name="Oh H.W."/>
            <person name="Oh T.K."/>
        </authorList>
    </citation>
    <scope>NUCLEOTIDE SEQUENCE [LARGE SCALE GENOMIC DNA]</scope>
    <source>
        <strain evidence="18 19">KCTC 3957</strain>
    </source>
</reference>
<evidence type="ECO:0000256" key="12">
    <source>
        <dbReference type="ARBA" id="ARBA00034000"/>
    </source>
</evidence>
<evidence type="ECO:0000256" key="1">
    <source>
        <dbReference type="ARBA" id="ARBA00003217"/>
    </source>
</evidence>
<dbReference type="EMBL" id="JADZSC010000001">
    <property type="protein sequence ID" value="MBH0229657.1"/>
    <property type="molecule type" value="Genomic_DNA"/>
</dbReference>
<evidence type="ECO:0000313" key="19">
    <source>
        <dbReference type="Proteomes" id="UP000614490"/>
    </source>
</evidence>
<dbReference type="InterPro" id="IPR012338">
    <property type="entry name" value="Beta-lactam/transpept-like"/>
</dbReference>
<dbReference type="PANTHER" id="PTHR21581">
    <property type="entry name" value="D-ALANYL-D-ALANINE CARBOXYPEPTIDASE"/>
    <property type="match status" value="1"/>
</dbReference>
<dbReference type="SMART" id="SM00936">
    <property type="entry name" value="PBP5_C"/>
    <property type="match status" value="1"/>
</dbReference>
<feature type="active site" description="Acyl-ester intermediate" evidence="13">
    <location>
        <position position="64"/>
    </location>
</feature>